<dbReference type="InterPro" id="IPR037608">
    <property type="entry name" value="STIM1/2"/>
</dbReference>
<feature type="signal peptide" evidence="4">
    <location>
        <begin position="1"/>
        <end position="20"/>
    </location>
</feature>
<dbReference type="InterPro" id="IPR032393">
    <property type="entry name" value="SOAR_STIM1/2"/>
</dbReference>
<evidence type="ECO:0000256" key="4">
    <source>
        <dbReference type="SAM" id="SignalP"/>
    </source>
</evidence>
<keyword evidence="1" id="KW-0175">Coiled coil</keyword>
<evidence type="ECO:0000256" key="2">
    <source>
        <dbReference type="SAM" id="MobiDB-lite"/>
    </source>
</evidence>
<proteinExistence type="predicted"/>
<reference evidence="6 7" key="1">
    <citation type="submission" date="2017-06" db="EMBL/GenBank/DDBJ databases">
        <title>A platform for efficient transgenesis in Macrostomum lignano, a flatworm model organism for stem cell research.</title>
        <authorList>
            <person name="Berezikov E."/>
        </authorList>
    </citation>
    <scope>NUCLEOTIDE SEQUENCE [LARGE SCALE GENOMIC DNA]</scope>
    <source>
        <strain evidence="6">DV1</strain>
        <tissue evidence="6">Whole organism</tissue>
    </source>
</reference>
<dbReference type="GO" id="GO:0005886">
    <property type="term" value="C:plasma membrane"/>
    <property type="evidence" value="ECO:0007669"/>
    <property type="project" value="TreeGrafter"/>
</dbReference>
<dbReference type="GO" id="GO:0005509">
    <property type="term" value="F:calcium ion binding"/>
    <property type="evidence" value="ECO:0007669"/>
    <property type="project" value="TreeGrafter"/>
</dbReference>
<feature type="compositionally biased region" description="Low complexity" evidence="2">
    <location>
        <begin position="566"/>
        <end position="582"/>
    </location>
</feature>
<evidence type="ECO:0000256" key="3">
    <source>
        <dbReference type="SAM" id="Phobius"/>
    </source>
</evidence>
<dbReference type="OrthoDB" id="9986177at2759"/>
<dbReference type="GO" id="GO:0005246">
    <property type="term" value="F:calcium channel regulator activity"/>
    <property type="evidence" value="ECO:0007669"/>
    <property type="project" value="InterPro"/>
</dbReference>
<keyword evidence="3" id="KW-0812">Transmembrane</keyword>
<evidence type="ECO:0000259" key="5">
    <source>
        <dbReference type="Pfam" id="PF16533"/>
    </source>
</evidence>
<feature type="compositionally biased region" description="Polar residues" evidence="2">
    <location>
        <begin position="619"/>
        <end position="638"/>
    </location>
</feature>
<feature type="compositionally biased region" description="Low complexity" evidence="2">
    <location>
        <begin position="639"/>
        <end position="673"/>
    </location>
</feature>
<keyword evidence="4" id="KW-0732">Signal</keyword>
<comment type="caution">
    <text evidence="6">The sequence shown here is derived from an EMBL/GenBank/DDBJ whole genome shotgun (WGS) entry which is preliminary data.</text>
</comment>
<evidence type="ECO:0000256" key="1">
    <source>
        <dbReference type="SAM" id="Coils"/>
    </source>
</evidence>
<keyword evidence="3" id="KW-1133">Transmembrane helix</keyword>
<protein>
    <recommendedName>
        <fullName evidence="5">STIM1/2 Orai1-activating region domain-containing protein</fullName>
    </recommendedName>
</protein>
<dbReference type="GO" id="GO:0006874">
    <property type="term" value="P:intracellular calcium ion homeostasis"/>
    <property type="evidence" value="ECO:0007669"/>
    <property type="project" value="TreeGrafter"/>
</dbReference>
<feature type="domain" description="STIM1/2 Orai1-activating region" evidence="5">
    <location>
        <begin position="321"/>
        <end position="421"/>
    </location>
</feature>
<keyword evidence="3" id="KW-0472">Membrane</keyword>
<feature type="region of interest" description="Disordered" evidence="2">
    <location>
        <begin position="613"/>
        <end position="713"/>
    </location>
</feature>
<accession>A0A267H5U7</accession>
<organism evidence="6 7">
    <name type="scientific">Macrostomum lignano</name>
    <dbReference type="NCBI Taxonomy" id="282301"/>
    <lineage>
        <taxon>Eukaryota</taxon>
        <taxon>Metazoa</taxon>
        <taxon>Spiralia</taxon>
        <taxon>Lophotrochozoa</taxon>
        <taxon>Platyhelminthes</taxon>
        <taxon>Rhabditophora</taxon>
        <taxon>Macrostomorpha</taxon>
        <taxon>Macrostomida</taxon>
        <taxon>Macrostomidae</taxon>
        <taxon>Macrostomum</taxon>
    </lineage>
</organism>
<feature type="region of interest" description="Disordered" evidence="2">
    <location>
        <begin position="553"/>
        <end position="585"/>
    </location>
</feature>
<dbReference type="Proteomes" id="UP000215902">
    <property type="component" value="Unassembled WGS sequence"/>
</dbReference>
<dbReference type="GO" id="GO:0005783">
    <property type="term" value="C:endoplasmic reticulum"/>
    <property type="evidence" value="ECO:0007669"/>
    <property type="project" value="TreeGrafter"/>
</dbReference>
<dbReference type="PANTHER" id="PTHR15136:SF5">
    <property type="entry name" value="STROMAL INTERACTION MOLECULE HOMOLOG"/>
    <property type="match status" value="1"/>
</dbReference>
<evidence type="ECO:0000313" key="6">
    <source>
        <dbReference type="EMBL" id="PAA92922.1"/>
    </source>
</evidence>
<dbReference type="GO" id="GO:0002115">
    <property type="term" value="P:store-operated calcium entry"/>
    <property type="evidence" value="ECO:0007669"/>
    <property type="project" value="TreeGrafter"/>
</dbReference>
<dbReference type="Gene3D" id="1.20.5.340">
    <property type="match status" value="1"/>
</dbReference>
<feature type="compositionally biased region" description="Low complexity" evidence="2">
    <location>
        <begin position="702"/>
        <end position="713"/>
    </location>
</feature>
<evidence type="ECO:0000313" key="7">
    <source>
        <dbReference type="Proteomes" id="UP000215902"/>
    </source>
</evidence>
<feature type="transmembrane region" description="Helical" evidence="3">
    <location>
        <begin position="176"/>
        <end position="198"/>
    </location>
</feature>
<name>A0A267H5U7_9PLAT</name>
<dbReference type="PANTHER" id="PTHR15136">
    <property type="entry name" value="STROMAL INTERACTION MOLECULE HOMOLOG"/>
    <property type="match status" value="1"/>
</dbReference>
<dbReference type="EMBL" id="NIVC01000037">
    <property type="protein sequence ID" value="PAA92922.1"/>
    <property type="molecule type" value="Genomic_DNA"/>
</dbReference>
<dbReference type="Gene3D" id="1.10.287.3550">
    <property type="match status" value="1"/>
</dbReference>
<feature type="chain" id="PRO_5012854238" description="STIM1/2 Orai1-activating region domain-containing protein" evidence="4">
    <location>
        <begin position="21"/>
        <end position="713"/>
    </location>
</feature>
<dbReference type="Pfam" id="PF16533">
    <property type="entry name" value="SOAR"/>
    <property type="match status" value="1"/>
</dbReference>
<feature type="coiled-coil region" evidence="1">
    <location>
        <begin position="217"/>
        <end position="262"/>
    </location>
</feature>
<sequence>MSRAQDILLLLLLLPLVVVAAEPALQYPQDAAYQAVARLHAHLEDVRSAWADDDLMRAACARRPPGLPDSVRRLLGDPDGAGRLWRLWRASAASTWTPEEVHRWAEPHLLAPSTVRHRQLPIGRVVAGPQLPLLTEPDGPAAAPLLTGLEAEERRRLAARATELVLLGPNRRPPSVLQHLLLATLGFLGLGGVWLVGLQKKFFEHNRRLFAGRSSQLVHAEKSLANLQEKLASAEQQSAKAAEEKQRLEEAYKREISRLKDRAWRLSHERRRSNGEADAAAQLALAEQEVAHLRALLEQSATSSAIDAGGLAGARTGGLSASAELLHLLRLCYETELRYCSGNRLKAEEQLARASESLQKLLRKQYTVMGVFRSALNLSDMVSHVEKEIVTAKDFSDKVKLDIQERIQRWSRVEELMGIEIIPKQEPPPVSLRTYDNIRSYAVRWKLKTATETSMRRMAMENAAASLVRTPGSAASLSTTSGTSATASAIPEAVAAPAAAAATSSVPSPSLDEKAMEDLVNQLKVVPAKRNSVPSISLGRILADSKQALQEAENTELRRLSQPTFQSSEQEANEQPQQQQQSPLTASADVVFNVPTEGGSDENLPMAHTAEAVADEEATSVSIEQQTVGPAEQQLTELPSSSASMATASVEAASASTPSTVTSTTPTASIATSSPPPASLTTGRKRRSIKLLKYFGSGGSGKSKSGRSGKLLL</sequence>
<dbReference type="STRING" id="282301.A0A267H5U7"/>
<gene>
    <name evidence="6" type="ORF">BOX15_Mlig003306g1</name>
</gene>
<dbReference type="AlphaFoldDB" id="A0A267H5U7"/>
<keyword evidence="7" id="KW-1185">Reference proteome</keyword>